<dbReference type="AlphaFoldDB" id="A0AA86QJA9"/>
<dbReference type="Proteomes" id="UP001642409">
    <property type="component" value="Unassembled WGS sequence"/>
</dbReference>
<dbReference type="EMBL" id="CAXDID020000274">
    <property type="protein sequence ID" value="CAL6068611.1"/>
    <property type="molecule type" value="Genomic_DNA"/>
</dbReference>
<accession>A0AA86QJA9</accession>
<evidence type="ECO:0000313" key="2">
    <source>
        <dbReference type="EMBL" id="CAL6068611.1"/>
    </source>
</evidence>
<evidence type="ECO:0000313" key="1">
    <source>
        <dbReference type="EMBL" id="CAI9954677.1"/>
    </source>
</evidence>
<reference evidence="1" key="1">
    <citation type="submission" date="2023-06" db="EMBL/GenBank/DDBJ databases">
        <authorList>
            <person name="Kurt Z."/>
        </authorList>
    </citation>
    <scope>NUCLEOTIDE SEQUENCE</scope>
</reference>
<sequence>MTENLGSLSQTKPTPLNPVSILTNLLVQEQCPVTLFDSIIRNMELSELVKCKCVNFELIAYRLSLSEDVCSSVDEVVSLLVGGDLMQKLVCLSMGMLSLKKRQHFRNTNFIQLQQLMYKKFVTQTKLLMNYFAQLLIDLQPEHLSSINTVLVVFIEQKQLYNDSVSLDLSHIGSGVMQTCSRAFDALDYTLIDECLATLKRLSIISFNNVYQLQKGSTPVCSPYSPENKSKLQLFEFMFSSLQKCCEQQNIALLTTFNEAFCFMCQFSNHTYIKSINTNSNMNMFVFTCRSFSQTIKNNRGIYISVFIDFCLAMKKMGVENWFDQSFAQYIKKISQGCIAHQQKADLFTKTTAQRNDKTGVGYGMLTRRVID</sequence>
<comment type="caution">
    <text evidence="1">The sequence shown here is derived from an EMBL/GenBank/DDBJ whole genome shotgun (WGS) entry which is preliminary data.</text>
</comment>
<protein>
    <submittedName>
        <fullName evidence="2">Hypothetical_protein</fullName>
    </submittedName>
</protein>
<evidence type="ECO:0000313" key="3">
    <source>
        <dbReference type="Proteomes" id="UP001642409"/>
    </source>
</evidence>
<name>A0AA86QJA9_9EUKA</name>
<keyword evidence="3" id="KW-1185">Reference proteome</keyword>
<reference evidence="2 3" key="2">
    <citation type="submission" date="2024-07" db="EMBL/GenBank/DDBJ databases">
        <authorList>
            <person name="Akdeniz Z."/>
        </authorList>
    </citation>
    <scope>NUCLEOTIDE SEQUENCE [LARGE SCALE GENOMIC DNA]</scope>
</reference>
<proteinExistence type="predicted"/>
<organism evidence="1">
    <name type="scientific">Hexamita inflata</name>
    <dbReference type="NCBI Taxonomy" id="28002"/>
    <lineage>
        <taxon>Eukaryota</taxon>
        <taxon>Metamonada</taxon>
        <taxon>Diplomonadida</taxon>
        <taxon>Hexamitidae</taxon>
        <taxon>Hexamitinae</taxon>
        <taxon>Hexamita</taxon>
    </lineage>
</organism>
<dbReference type="EMBL" id="CATOUU010000850">
    <property type="protein sequence ID" value="CAI9954677.1"/>
    <property type="molecule type" value="Genomic_DNA"/>
</dbReference>
<gene>
    <name evidence="1" type="ORF">HINF_LOCUS42322</name>
    <name evidence="2" type="ORF">HINF_LOCUS53584</name>
</gene>